<evidence type="ECO:0000256" key="1">
    <source>
        <dbReference type="SAM" id="Coils"/>
    </source>
</evidence>
<keyword evidence="1" id="KW-0175">Coiled coil</keyword>
<name>A0A2V1D1J1_9PLEO</name>
<protein>
    <recommendedName>
        <fullName evidence="7">P-loop containing nucleoside triphosphate hydrolase protein</fullName>
    </recommendedName>
</protein>
<evidence type="ECO:0000256" key="2">
    <source>
        <dbReference type="SAM" id="MobiDB-lite"/>
    </source>
</evidence>
<dbReference type="AlphaFoldDB" id="A0A2V1D1J1"/>
<dbReference type="SUPFAM" id="SSF52540">
    <property type="entry name" value="P-loop containing nucleoside triphosphate hydrolases"/>
    <property type="match status" value="1"/>
</dbReference>
<dbReference type="Pfam" id="PF00350">
    <property type="entry name" value="Dynamin_N"/>
    <property type="match status" value="1"/>
</dbReference>
<dbReference type="OrthoDB" id="3598281at2759"/>
<feature type="non-terminal residue" evidence="5">
    <location>
        <position position="1"/>
    </location>
</feature>
<organism evidence="5 6">
    <name type="scientific">Periconia macrospinosa</name>
    <dbReference type="NCBI Taxonomy" id="97972"/>
    <lineage>
        <taxon>Eukaryota</taxon>
        <taxon>Fungi</taxon>
        <taxon>Dikarya</taxon>
        <taxon>Ascomycota</taxon>
        <taxon>Pezizomycotina</taxon>
        <taxon>Dothideomycetes</taxon>
        <taxon>Pleosporomycetidae</taxon>
        <taxon>Pleosporales</taxon>
        <taxon>Massarineae</taxon>
        <taxon>Periconiaceae</taxon>
        <taxon>Periconia</taxon>
    </lineage>
</organism>
<sequence>INALRMNSSSPSSNVSTPRASRSPTVSPQQTRSQSLVVGLGALHVGSPSPTPSTLNANRSPSASSRRRSGSRTAKVNHRVEDEEPPESLFYKEEVQTTLASAKAIVARLSGVLSSSSLYQDPESSIRSLRRQATELNAFSLQSSRTVGLVGDSGAGKSSLINSLLDCKDLARESNSGQACTCVVTEYKFHDREDFTIDVDYFTVEELKPSYEDLLTAYRDNVDSLADDRLPENRTEAQKKFDLALSTFRASFKERLEHTPTILTTMPFDSAIDTMVEWARQTLRSCSISGSPSGFQQSYQSVEECSARLSQLTSEVNIPGAGHQICPWPFVKKLTVHLKSVILSKGLIIADLPGLRDSNLARQSITERYMRDCHQIFAVAKIDRAITDQSVKDIFDLARSASLSNISIVCTRSDEVNATQARNDFPREKAKIDAILADIKAEESKIVTLEEELEEFNIEEGDELLSEEEIREENLKRREWKNAMQSKRNRQFELDQHLIGVRNDHVSRAIRKEYQNHSVNGELQIFCVSNTIYRTYRNMPVVQAEPRLRLSGVLALRRYCVGIVAQSRYQATRDFVNDAIPAFVASLQIWLRASSGSANAERKEETLRTLTSIQDELSKYDHSTYKAFCSNYGAHQTASKPYTCWNEEAMKGMVAEMMPKWNDFASNNDSALAQTQRSVRSSFTTAVDIALGKVHTNHSREMQSTFLPLVEILRKRQRLSVHGVEYAIDEFINTSLERLRTDALSSVRTAYIGKLMERTYHAANLDYGRGVDRRRKSLITARFGSRELLHEHLRELQTSYNSLVDELEKRIIDIVEEQVQVITNDLDVIRNNNVIEESERDPEFRARLEAEVRRVSEELEGLRVGVEGLGGEGMEVDED</sequence>
<dbReference type="InterPro" id="IPR056024">
    <property type="entry name" value="DUF7605"/>
</dbReference>
<dbReference type="Pfam" id="PF24564">
    <property type="entry name" value="DUF7605"/>
    <property type="match status" value="1"/>
</dbReference>
<dbReference type="InterPro" id="IPR027417">
    <property type="entry name" value="P-loop_NTPase"/>
</dbReference>
<feature type="region of interest" description="Disordered" evidence="2">
    <location>
        <begin position="1"/>
        <end position="85"/>
    </location>
</feature>
<dbReference type="STRING" id="97972.A0A2V1D1J1"/>
<evidence type="ECO:0008006" key="7">
    <source>
        <dbReference type="Google" id="ProtNLM"/>
    </source>
</evidence>
<keyword evidence="6" id="KW-1185">Reference proteome</keyword>
<accession>A0A2V1D1J1</accession>
<dbReference type="Proteomes" id="UP000244855">
    <property type="component" value="Unassembled WGS sequence"/>
</dbReference>
<feature type="coiled-coil region" evidence="1">
    <location>
        <begin position="812"/>
        <end position="865"/>
    </location>
</feature>
<evidence type="ECO:0000259" key="3">
    <source>
        <dbReference type="Pfam" id="PF00350"/>
    </source>
</evidence>
<reference evidence="5 6" key="1">
    <citation type="journal article" date="2018" name="Sci. Rep.">
        <title>Comparative genomics provides insights into the lifestyle and reveals functional heterogeneity of dark septate endophytic fungi.</title>
        <authorList>
            <person name="Knapp D.G."/>
            <person name="Nemeth J.B."/>
            <person name="Barry K."/>
            <person name="Hainaut M."/>
            <person name="Henrissat B."/>
            <person name="Johnson J."/>
            <person name="Kuo A."/>
            <person name="Lim J.H.P."/>
            <person name="Lipzen A."/>
            <person name="Nolan M."/>
            <person name="Ohm R.A."/>
            <person name="Tamas L."/>
            <person name="Grigoriev I.V."/>
            <person name="Spatafora J.W."/>
            <person name="Nagy L.G."/>
            <person name="Kovacs G.M."/>
        </authorList>
    </citation>
    <scope>NUCLEOTIDE SEQUENCE [LARGE SCALE GENOMIC DNA]</scope>
    <source>
        <strain evidence="5 6">DSE2036</strain>
    </source>
</reference>
<dbReference type="InterPro" id="IPR045063">
    <property type="entry name" value="Dynamin_N"/>
</dbReference>
<dbReference type="EMBL" id="KZ805757">
    <property type="protein sequence ID" value="PVH91907.1"/>
    <property type="molecule type" value="Genomic_DNA"/>
</dbReference>
<evidence type="ECO:0000313" key="6">
    <source>
        <dbReference type="Proteomes" id="UP000244855"/>
    </source>
</evidence>
<dbReference type="PANTHER" id="PTHR36681">
    <property type="entry name" value="NUCLEAR GTPASE, GERMINAL CENTER-ASSOCIATED, TANDEM DUPLICATE 3"/>
    <property type="match status" value="1"/>
</dbReference>
<evidence type="ECO:0000313" key="5">
    <source>
        <dbReference type="EMBL" id="PVH91907.1"/>
    </source>
</evidence>
<dbReference type="PANTHER" id="PTHR36681:SF3">
    <property type="entry name" value="NUCLEAR GTPASE, GERMINAL CENTER-ASSOCIATED, TANDEM DUPLICATE 3"/>
    <property type="match status" value="1"/>
</dbReference>
<feature type="compositionally biased region" description="Polar residues" evidence="2">
    <location>
        <begin position="17"/>
        <end position="36"/>
    </location>
</feature>
<feature type="domain" description="DUF7605" evidence="4">
    <location>
        <begin position="613"/>
        <end position="788"/>
    </location>
</feature>
<proteinExistence type="predicted"/>
<evidence type="ECO:0000259" key="4">
    <source>
        <dbReference type="Pfam" id="PF24564"/>
    </source>
</evidence>
<gene>
    <name evidence="5" type="ORF">DM02DRAFT_544867</name>
</gene>
<feature type="compositionally biased region" description="Low complexity" evidence="2">
    <location>
        <begin position="7"/>
        <end position="16"/>
    </location>
</feature>
<dbReference type="Gene3D" id="3.40.50.300">
    <property type="entry name" value="P-loop containing nucleotide triphosphate hydrolases"/>
    <property type="match status" value="2"/>
</dbReference>
<feature type="coiled-coil region" evidence="1">
    <location>
        <begin position="432"/>
        <end position="490"/>
    </location>
</feature>
<feature type="domain" description="Dynamin N-terminal" evidence="3">
    <location>
        <begin position="147"/>
        <end position="406"/>
    </location>
</feature>